<dbReference type="PANTHER" id="PTHR46487">
    <property type="entry name" value="DNA REPAIR PROTEIN XRCC3"/>
    <property type="match status" value="1"/>
</dbReference>
<feature type="domain" description="RecA family profile 1" evidence="2">
    <location>
        <begin position="183"/>
        <end position="464"/>
    </location>
</feature>
<dbReference type="EMBL" id="KV784361">
    <property type="protein sequence ID" value="OEU13374.1"/>
    <property type="molecule type" value="Genomic_DNA"/>
</dbReference>
<dbReference type="OrthoDB" id="5957327at2759"/>
<dbReference type="InterPro" id="IPR020588">
    <property type="entry name" value="RecA_ATP-bd"/>
</dbReference>
<accession>A0A1E7F5G5</accession>
<dbReference type="InParanoid" id="A0A1E7F5G5"/>
<dbReference type="GO" id="GO:0000400">
    <property type="term" value="F:four-way junction DNA binding"/>
    <property type="evidence" value="ECO:0007669"/>
    <property type="project" value="TreeGrafter"/>
</dbReference>
<feature type="region of interest" description="Disordered" evidence="1">
    <location>
        <begin position="143"/>
        <end position="184"/>
    </location>
</feature>
<feature type="compositionally biased region" description="Basic and acidic residues" evidence="1">
    <location>
        <begin position="259"/>
        <end position="270"/>
    </location>
</feature>
<dbReference type="AlphaFoldDB" id="A0A1E7F5G5"/>
<dbReference type="GO" id="GO:0005657">
    <property type="term" value="C:replication fork"/>
    <property type="evidence" value="ECO:0007669"/>
    <property type="project" value="TreeGrafter"/>
</dbReference>
<dbReference type="SUPFAM" id="SSF52540">
    <property type="entry name" value="P-loop containing nucleoside triphosphate hydrolases"/>
    <property type="match status" value="1"/>
</dbReference>
<dbReference type="InterPro" id="IPR027417">
    <property type="entry name" value="P-loop_NTPase"/>
</dbReference>
<keyword evidence="4" id="KW-1185">Reference proteome</keyword>
<protein>
    <submittedName>
        <fullName evidence="3">p-loop containing nucleoside triphosphate hydrolase protein</fullName>
    </submittedName>
</protein>
<dbReference type="Gene3D" id="3.40.50.300">
    <property type="entry name" value="P-loop containing nucleotide triphosphate hydrolases"/>
    <property type="match status" value="1"/>
</dbReference>
<dbReference type="GO" id="GO:0033065">
    <property type="term" value="C:Rad51C-XRCC3 complex"/>
    <property type="evidence" value="ECO:0007669"/>
    <property type="project" value="TreeGrafter"/>
</dbReference>
<feature type="region of interest" description="Disordered" evidence="1">
    <location>
        <begin position="310"/>
        <end position="329"/>
    </location>
</feature>
<evidence type="ECO:0000313" key="4">
    <source>
        <dbReference type="Proteomes" id="UP000095751"/>
    </source>
</evidence>
<dbReference type="GO" id="GO:0016787">
    <property type="term" value="F:hydrolase activity"/>
    <property type="evidence" value="ECO:0007669"/>
    <property type="project" value="UniProtKB-KW"/>
</dbReference>
<proteinExistence type="predicted"/>
<dbReference type="KEGG" id="fcy:FRACYDRAFT_241710"/>
<feature type="compositionally biased region" description="Low complexity" evidence="1">
    <location>
        <begin position="147"/>
        <end position="177"/>
    </location>
</feature>
<gene>
    <name evidence="3" type="primary">Rad51a</name>
    <name evidence="3" type="ORF">FRACYDRAFT_241710</name>
</gene>
<dbReference type="PROSITE" id="PS50162">
    <property type="entry name" value="RECA_2"/>
    <property type="match status" value="1"/>
</dbReference>
<dbReference type="InterPro" id="IPR003593">
    <property type="entry name" value="AAA+_ATPase"/>
</dbReference>
<reference evidence="3 4" key="1">
    <citation type="submission" date="2016-09" db="EMBL/GenBank/DDBJ databases">
        <title>Extensive genetic diversity and differential bi-allelic expression allows diatom success in the polar Southern Ocean.</title>
        <authorList>
            <consortium name="DOE Joint Genome Institute"/>
            <person name="Mock T."/>
            <person name="Otillar R.P."/>
            <person name="Strauss J."/>
            <person name="Dupont C."/>
            <person name="Frickenhaus S."/>
            <person name="Maumus F."/>
            <person name="Mcmullan M."/>
            <person name="Sanges R."/>
            <person name="Schmutz J."/>
            <person name="Toseland A."/>
            <person name="Valas R."/>
            <person name="Veluchamy A."/>
            <person name="Ward B.J."/>
            <person name="Allen A."/>
            <person name="Barry K."/>
            <person name="Falciatore A."/>
            <person name="Ferrante M."/>
            <person name="Fortunato A.E."/>
            <person name="Gloeckner G."/>
            <person name="Gruber A."/>
            <person name="Hipkin R."/>
            <person name="Janech M."/>
            <person name="Kroth P."/>
            <person name="Leese F."/>
            <person name="Lindquist E."/>
            <person name="Lyon B.R."/>
            <person name="Martin J."/>
            <person name="Mayer C."/>
            <person name="Parker M."/>
            <person name="Quesneville H."/>
            <person name="Raymond J."/>
            <person name="Uhlig C."/>
            <person name="Valentin K.U."/>
            <person name="Worden A.Z."/>
            <person name="Armbrust E.V."/>
            <person name="Bowler C."/>
            <person name="Green B."/>
            <person name="Moulton V."/>
            <person name="Van Oosterhout C."/>
            <person name="Grigoriev I."/>
        </authorList>
    </citation>
    <scope>NUCLEOTIDE SEQUENCE [LARGE SCALE GENOMIC DNA]</scope>
    <source>
        <strain evidence="3 4">CCMP1102</strain>
    </source>
</reference>
<dbReference type="GO" id="GO:0045003">
    <property type="term" value="P:double-strand break repair via synthesis-dependent strand annealing"/>
    <property type="evidence" value="ECO:0007669"/>
    <property type="project" value="TreeGrafter"/>
</dbReference>
<dbReference type="SMART" id="SM00382">
    <property type="entry name" value="AAA"/>
    <property type="match status" value="1"/>
</dbReference>
<evidence type="ECO:0000256" key="1">
    <source>
        <dbReference type="SAM" id="MobiDB-lite"/>
    </source>
</evidence>
<sequence>MSASHRKISRLPLPVFQDLITRLPLNNNDSIDEHDPERLKSAICNRLKRFVVRNNGRKNKNSRTAGGGGGRRISGISPSSTCSIKTIGQLLRLSKCTLLFALDPILTYEEVSIFLDRVCNQCSPKPNSVLQLLKDTTNANADGISCSEQNNESQQQDRQQQQQRPSTSASTSTTTDPITFGSSMRDLPTCLPSLDRILRGGVRLGTITELVGKSGTGKTQLALQLCIAAAKFNQGAIYIDSEKKLSLPRLREMSERWKAHGLQERRRQREQSQSNTIGVGGVGVGTDHHHPGRQFANKAAANSFSYNQGSYGNSSYPTPNSQQSFHSNTNYDNDECNNDEDAMCTFKSTELVLGNLTLHTPGSSSELLDVLDALEDEILQRNQTAGQAFPVSTASVVENINTRNNVRGKYPVRLLIVDSIASPMRRDFGTDSAPQRASAIFQCAQKLKRLADQLHLAVVVINQVGSDSRAALGTSWHHCVSTRLMLETATATSDANKIDLDRSNGNNEFGINLNSRQSMQSDHHRVTRKIAVVKSNRTGFSEAGFEISTMGIVEDSIAPDVY</sequence>
<organism evidence="3 4">
    <name type="scientific">Fragilariopsis cylindrus CCMP1102</name>
    <dbReference type="NCBI Taxonomy" id="635003"/>
    <lineage>
        <taxon>Eukaryota</taxon>
        <taxon>Sar</taxon>
        <taxon>Stramenopiles</taxon>
        <taxon>Ochrophyta</taxon>
        <taxon>Bacillariophyta</taxon>
        <taxon>Bacillariophyceae</taxon>
        <taxon>Bacillariophycidae</taxon>
        <taxon>Bacillariales</taxon>
        <taxon>Bacillariaceae</taxon>
        <taxon>Fragilariopsis</taxon>
    </lineage>
</organism>
<evidence type="ECO:0000313" key="3">
    <source>
        <dbReference type="EMBL" id="OEU13374.1"/>
    </source>
</evidence>
<dbReference type="GO" id="GO:0005524">
    <property type="term" value="F:ATP binding"/>
    <property type="evidence" value="ECO:0007669"/>
    <property type="project" value="InterPro"/>
</dbReference>
<dbReference type="GO" id="GO:0090656">
    <property type="term" value="P:t-circle formation"/>
    <property type="evidence" value="ECO:0007669"/>
    <property type="project" value="TreeGrafter"/>
</dbReference>
<dbReference type="GO" id="GO:0000722">
    <property type="term" value="P:telomere maintenance via recombination"/>
    <property type="evidence" value="ECO:0007669"/>
    <property type="project" value="TreeGrafter"/>
</dbReference>
<dbReference type="Pfam" id="PF08423">
    <property type="entry name" value="Rad51"/>
    <property type="match status" value="2"/>
</dbReference>
<feature type="region of interest" description="Disordered" evidence="1">
    <location>
        <begin position="55"/>
        <end position="75"/>
    </location>
</feature>
<dbReference type="InterPro" id="IPR013632">
    <property type="entry name" value="Rad51_C"/>
</dbReference>
<feature type="region of interest" description="Disordered" evidence="1">
    <location>
        <begin position="259"/>
        <end position="293"/>
    </location>
</feature>
<dbReference type="GO" id="GO:0140664">
    <property type="term" value="F:ATP-dependent DNA damage sensor activity"/>
    <property type="evidence" value="ECO:0007669"/>
    <property type="project" value="InterPro"/>
</dbReference>
<dbReference type="Proteomes" id="UP000095751">
    <property type="component" value="Unassembled WGS sequence"/>
</dbReference>
<dbReference type="GO" id="GO:0071140">
    <property type="term" value="P:resolution of mitotic recombination intermediates"/>
    <property type="evidence" value="ECO:0007669"/>
    <property type="project" value="TreeGrafter"/>
</dbReference>
<evidence type="ECO:0000259" key="2">
    <source>
        <dbReference type="PROSITE" id="PS50162"/>
    </source>
</evidence>
<name>A0A1E7F5G5_9STRA</name>
<dbReference type="PANTHER" id="PTHR46487:SF1">
    <property type="entry name" value="DNA REPAIR PROTEIN XRCC3"/>
    <property type="match status" value="1"/>
</dbReference>
<keyword evidence="3" id="KW-0378">Hydrolase</keyword>
<feature type="compositionally biased region" description="Polar residues" evidence="1">
    <location>
        <begin position="317"/>
        <end position="327"/>
    </location>
</feature>